<proteinExistence type="inferred from homology"/>
<evidence type="ECO:0000259" key="15">
    <source>
        <dbReference type="Pfam" id="PF00365"/>
    </source>
</evidence>
<dbReference type="InterPro" id="IPR000023">
    <property type="entry name" value="Phosphofructokinase_dom"/>
</dbReference>
<dbReference type="InterPro" id="IPR012003">
    <property type="entry name" value="ATP_PFK_prok-type"/>
</dbReference>
<organism evidence="16">
    <name type="scientific">candidate division TA06 bacterium ADurb.Bin417</name>
    <dbReference type="NCBI Taxonomy" id="1852828"/>
    <lineage>
        <taxon>Bacteria</taxon>
        <taxon>Bacteria division TA06</taxon>
    </lineage>
</organism>
<feature type="active site" description="Proton acceptor" evidence="14">
    <location>
        <position position="131"/>
    </location>
</feature>
<protein>
    <recommendedName>
        <fullName evidence="14">ATP-dependent 6-phosphofructokinase</fullName>
        <shortName evidence="14">ATP-PFK</shortName>
        <shortName evidence="14">Phosphofructokinase</shortName>
        <ecNumber evidence="14">2.7.1.11</ecNumber>
    </recommendedName>
    <alternativeName>
        <fullName evidence="14">Phosphohexokinase</fullName>
    </alternativeName>
</protein>
<sequence length="322" mass="34813">MTKTRRIGLLTTGGDAPGMNPAIRAVVRRALAFGWEVVGIERGFQGLYEKDFREMGHGSVSGIINLGGTVLKTIRCPGFRKADFRRACYRNLEQRGIGSLVVIGGDGSLAASQTLVAEWKHPLAFIPASIDNDISGTTETIGFDTAVNTALEAIDRIRDTATSHERIFLVEVMGREKGFLALEVGLAAGAEAILVPEVPFDLEAIRELLLADRAKGKRSMIMVVAEGAVEVAQLAPRIAEFYPGEVRYSVLGYIQRGGAPSARSRCLALRFGARAVEALAEGRQAVCVGLEKEKVVVVDLKKARKRLKLDRAAYRLAHVLSA</sequence>
<dbReference type="InterPro" id="IPR022953">
    <property type="entry name" value="ATP_PFK"/>
</dbReference>
<evidence type="ECO:0000256" key="12">
    <source>
        <dbReference type="ARBA" id="ARBA00023152"/>
    </source>
</evidence>
<feature type="binding site" description="in other chain" evidence="14">
    <location>
        <position position="226"/>
    </location>
    <ligand>
        <name>substrate</name>
        <note>ligand shared between dimeric partners</note>
    </ligand>
</feature>
<evidence type="ECO:0000256" key="10">
    <source>
        <dbReference type="ARBA" id="ARBA00022840"/>
    </source>
</evidence>
<evidence type="ECO:0000256" key="13">
    <source>
        <dbReference type="ARBA" id="ARBA00048070"/>
    </source>
</evidence>
<evidence type="ECO:0000256" key="3">
    <source>
        <dbReference type="ARBA" id="ARBA00004679"/>
    </source>
</evidence>
<feature type="binding site" evidence="14">
    <location>
        <begin position="75"/>
        <end position="76"/>
    </location>
    <ligand>
        <name>ATP</name>
        <dbReference type="ChEBI" id="CHEBI:30616"/>
    </ligand>
</feature>
<accession>A0A1V5MJA0</accession>
<keyword evidence="4 14" id="KW-0963">Cytoplasm</keyword>
<dbReference type="FunFam" id="3.40.50.460:FF:000002">
    <property type="entry name" value="ATP-dependent 6-phosphofructokinase"/>
    <property type="match status" value="1"/>
</dbReference>
<dbReference type="PANTHER" id="PTHR13697:SF4">
    <property type="entry name" value="ATP-DEPENDENT 6-PHOSPHOFRUCTOKINASE"/>
    <property type="match status" value="1"/>
</dbReference>
<dbReference type="GO" id="GO:0046872">
    <property type="term" value="F:metal ion binding"/>
    <property type="evidence" value="ECO:0007669"/>
    <property type="project" value="UniProtKB-KW"/>
</dbReference>
<keyword evidence="11 14" id="KW-0460">Magnesium</keyword>
<dbReference type="EMBL" id="MWAK01000034">
    <property type="protein sequence ID" value="OPZ93266.1"/>
    <property type="molecule type" value="Genomic_DNA"/>
</dbReference>
<dbReference type="GO" id="GO:0070095">
    <property type="term" value="F:fructose-6-phosphate binding"/>
    <property type="evidence" value="ECO:0007669"/>
    <property type="project" value="TreeGrafter"/>
</dbReference>
<dbReference type="InterPro" id="IPR012828">
    <property type="entry name" value="PFKA_ATP_prok"/>
</dbReference>
<dbReference type="EC" id="2.7.1.11" evidence="14"/>
<feature type="binding site" evidence="14">
    <location>
        <begin position="24"/>
        <end position="28"/>
    </location>
    <ligand>
        <name>ADP</name>
        <dbReference type="ChEBI" id="CHEBI:456216"/>
        <note>allosteric activator; ligand shared between dimeric partners</note>
    </ligand>
</feature>
<evidence type="ECO:0000256" key="8">
    <source>
        <dbReference type="ARBA" id="ARBA00022741"/>
    </source>
</evidence>
<evidence type="ECO:0000256" key="2">
    <source>
        <dbReference type="ARBA" id="ARBA00004496"/>
    </source>
</evidence>
<dbReference type="Proteomes" id="UP000485484">
    <property type="component" value="Unassembled WGS sequence"/>
</dbReference>
<comment type="caution">
    <text evidence="14">Lacks conserved residue(s) required for the propagation of feature annotation.</text>
</comment>
<comment type="subunit">
    <text evidence="14">Homotetramer.</text>
</comment>
<feature type="domain" description="Phosphofructokinase" evidence="15">
    <location>
        <begin position="6"/>
        <end position="279"/>
    </location>
</feature>
<keyword evidence="8 14" id="KW-0547">Nucleotide-binding</keyword>
<feature type="binding site" description="in other chain" evidence="14">
    <location>
        <begin position="253"/>
        <end position="256"/>
    </location>
    <ligand>
        <name>substrate</name>
        <note>ligand shared between dimeric partners</note>
    </ligand>
</feature>
<feature type="binding site" description="in other chain" evidence="14">
    <location>
        <position position="158"/>
    </location>
    <ligand>
        <name>ADP</name>
        <dbReference type="ChEBI" id="CHEBI:456216"/>
        <note>allosteric activator; ligand shared between dimeric partners</note>
    </ligand>
</feature>
<feature type="binding site" evidence="14">
    <location>
        <position position="106"/>
    </location>
    <ligand>
        <name>Mg(2+)</name>
        <dbReference type="ChEBI" id="CHEBI:18420"/>
        <note>catalytic</note>
    </ligand>
</feature>
<evidence type="ECO:0000256" key="7">
    <source>
        <dbReference type="ARBA" id="ARBA00022723"/>
    </source>
</evidence>
<evidence type="ECO:0000256" key="14">
    <source>
        <dbReference type="HAMAP-Rule" id="MF_00339"/>
    </source>
</evidence>
<feature type="binding site" evidence="14">
    <location>
        <position position="247"/>
    </location>
    <ligand>
        <name>substrate</name>
        <note>ligand shared between dimeric partners</note>
    </ligand>
</feature>
<comment type="pathway">
    <text evidence="3 14">Carbohydrate degradation; glycolysis; D-glyceraldehyde 3-phosphate and glycerone phosphate from D-glucose: step 3/4.</text>
</comment>
<dbReference type="GO" id="GO:0061621">
    <property type="term" value="P:canonical glycolysis"/>
    <property type="evidence" value="ECO:0007669"/>
    <property type="project" value="TreeGrafter"/>
</dbReference>
<evidence type="ECO:0000256" key="9">
    <source>
        <dbReference type="ARBA" id="ARBA00022777"/>
    </source>
</evidence>
<dbReference type="GO" id="GO:0005524">
    <property type="term" value="F:ATP binding"/>
    <property type="evidence" value="ECO:0007669"/>
    <property type="project" value="UniProtKB-KW"/>
</dbReference>
<keyword evidence="5 14" id="KW-0021">Allosteric enzyme</keyword>
<comment type="activity regulation">
    <text evidence="14">Allosterically activated by ADP and other diphosphonucleosides, and allosterically inhibited by phosphoenolpyruvate.</text>
</comment>
<feature type="binding site" evidence="14">
    <location>
        <position position="14"/>
    </location>
    <ligand>
        <name>ATP</name>
        <dbReference type="ChEBI" id="CHEBI:30616"/>
    </ligand>
</feature>
<comment type="cofactor">
    <cofactor evidence="1 14">
        <name>Mg(2+)</name>
        <dbReference type="ChEBI" id="CHEBI:18420"/>
    </cofactor>
</comment>
<gene>
    <name evidence="14 16" type="primary">pfkA</name>
    <name evidence="16" type="ORF">BWY73_00405</name>
</gene>
<feature type="binding site" description="in other chain" evidence="14">
    <location>
        <begin position="189"/>
        <end position="191"/>
    </location>
    <ligand>
        <name>ADP</name>
        <dbReference type="ChEBI" id="CHEBI:456216"/>
        <note>allosteric activator; ligand shared between dimeric partners</note>
    </ligand>
</feature>
<comment type="catalytic activity">
    <reaction evidence="13 14">
        <text>beta-D-fructose 6-phosphate + ATP = beta-D-fructose 1,6-bisphosphate + ADP + H(+)</text>
        <dbReference type="Rhea" id="RHEA:16109"/>
        <dbReference type="ChEBI" id="CHEBI:15378"/>
        <dbReference type="ChEBI" id="CHEBI:30616"/>
        <dbReference type="ChEBI" id="CHEBI:32966"/>
        <dbReference type="ChEBI" id="CHEBI:57634"/>
        <dbReference type="ChEBI" id="CHEBI:456216"/>
        <dbReference type="EC" id="2.7.1.11"/>
    </reaction>
</comment>
<dbReference type="Gene3D" id="3.40.50.450">
    <property type="match status" value="1"/>
</dbReference>
<dbReference type="AlphaFoldDB" id="A0A1V5MJA0"/>
<keyword evidence="9 14" id="KW-0418">Kinase</keyword>
<feature type="binding site" evidence="14">
    <location>
        <position position="166"/>
    </location>
    <ligand>
        <name>substrate</name>
        <note>ligand shared between dimeric partners</note>
    </ligand>
</feature>
<dbReference type="GO" id="GO:0005945">
    <property type="term" value="C:6-phosphofructokinase complex"/>
    <property type="evidence" value="ECO:0007669"/>
    <property type="project" value="TreeGrafter"/>
</dbReference>
<keyword evidence="12 14" id="KW-0324">Glycolysis</keyword>
<evidence type="ECO:0000256" key="6">
    <source>
        <dbReference type="ARBA" id="ARBA00022679"/>
    </source>
</evidence>
<dbReference type="GO" id="GO:0030388">
    <property type="term" value="P:fructose 1,6-bisphosphate metabolic process"/>
    <property type="evidence" value="ECO:0007669"/>
    <property type="project" value="TreeGrafter"/>
</dbReference>
<evidence type="ECO:0000313" key="16">
    <source>
        <dbReference type="EMBL" id="OPZ93266.1"/>
    </source>
</evidence>
<dbReference type="GO" id="GO:0042802">
    <property type="term" value="F:identical protein binding"/>
    <property type="evidence" value="ECO:0007669"/>
    <property type="project" value="TreeGrafter"/>
</dbReference>
<comment type="similarity">
    <text evidence="14">Belongs to the phosphofructokinase type A (PFKA) family. ATP-dependent PFK group I subfamily. Prokaryotic clade 'B1' sub-subfamily.</text>
</comment>
<keyword evidence="6 14" id="KW-0808">Transferase</keyword>
<name>A0A1V5MJA0_UNCT6</name>
<feature type="binding site" description="in other chain" evidence="14">
    <location>
        <begin position="129"/>
        <end position="131"/>
    </location>
    <ligand>
        <name>substrate</name>
        <note>ligand shared between dimeric partners</note>
    </ligand>
</feature>
<feature type="binding site" evidence="14">
    <location>
        <begin position="105"/>
        <end position="108"/>
    </location>
    <ligand>
        <name>ATP</name>
        <dbReference type="ChEBI" id="CHEBI:30616"/>
    </ligand>
</feature>
<comment type="function">
    <text evidence="14">Catalyzes the phosphorylation of D-fructose 6-phosphate to fructose 1,6-bisphosphate by ATP, the first committing step of glycolysis.</text>
</comment>
<evidence type="ECO:0000256" key="11">
    <source>
        <dbReference type="ARBA" id="ARBA00022842"/>
    </source>
</evidence>
<keyword evidence="7 14" id="KW-0479">Metal-binding</keyword>
<dbReference type="HAMAP" id="MF_00339">
    <property type="entry name" value="Phosphofructokinase_I_B1"/>
    <property type="match status" value="1"/>
</dbReference>
<feature type="binding site" description="in other chain" evidence="14">
    <location>
        <position position="215"/>
    </location>
    <ligand>
        <name>ADP</name>
        <dbReference type="ChEBI" id="CHEBI:456216"/>
        <note>allosteric activator; ligand shared between dimeric partners</note>
    </ligand>
</feature>
<dbReference type="GO" id="GO:0006002">
    <property type="term" value="P:fructose 6-phosphate metabolic process"/>
    <property type="evidence" value="ECO:0007669"/>
    <property type="project" value="InterPro"/>
</dbReference>
<dbReference type="NCBIfam" id="NF002872">
    <property type="entry name" value="PRK03202.1"/>
    <property type="match status" value="1"/>
</dbReference>
<dbReference type="GO" id="GO:0048029">
    <property type="term" value="F:monosaccharide binding"/>
    <property type="evidence" value="ECO:0007669"/>
    <property type="project" value="TreeGrafter"/>
</dbReference>
<dbReference type="GO" id="GO:0003872">
    <property type="term" value="F:6-phosphofructokinase activity"/>
    <property type="evidence" value="ECO:0007669"/>
    <property type="project" value="UniProtKB-UniRule"/>
</dbReference>
<comment type="subcellular location">
    <subcellularLocation>
        <location evidence="2 14">Cytoplasm</location>
    </subcellularLocation>
</comment>
<dbReference type="PANTHER" id="PTHR13697">
    <property type="entry name" value="PHOSPHOFRUCTOKINASE"/>
    <property type="match status" value="1"/>
</dbReference>
<feature type="binding site" description="in other chain" evidence="14">
    <location>
        <begin position="217"/>
        <end position="219"/>
    </location>
    <ligand>
        <name>ADP</name>
        <dbReference type="ChEBI" id="CHEBI:456216"/>
        <note>allosteric activator; ligand shared between dimeric partners</note>
    </ligand>
</feature>
<comment type="caution">
    <text evidence="16">The sequence shown here is derived from an EMBL/GenBank/DDBJ whole genome shotgun (WGS) entry which is preliminary data.</text>
</comment>
<dbReference type="PIRSF" id="PIRSF000532">
    <property type="entry name" value="ATP_PFK_prok"/>
    <property type="match status" value="1"/>
</dbReference>
<evidence type="ECO:0000256" key="5">
    <source>
        <dbReference type="ARBA" id="ARBA00022533"/>
    </source>
</evidence>
<dbReference type="Pfam" id="PF00365">
    <property type="entry name" value="PFK"/>
    <property type="match status" value="1"/>
</dbReference>
<dbReference type="Gene3D" id="3.40.50.460">
    <property type="entry name" value="Phosphofructokinase domain"/>
    <property type="match status" value="1"/>
</dbReference>
<dbReference type="SUPFAM" id="SSF53784">
    <property type="entry name" value="Phosphofructokinase"/>
    <property type="match status" value="1"/>
</dbReference>
<feature type="binding site" description="in other chain" evidence="14">
    <location>
        <begin position="173"/>
        <end position="175"/>
    </location>
    <ligand>
        <name>substrate</name>
        <note>ligand shared between dimeric partners</note>
    </ligand>
</feature>
<dbReference type="GO" id="GO:0016208">
    <property type="term" value="F:AMP binding"/>
    <property type="evidence" value="ECO:0007669"/>
    <property type="project" value="TreeGrafter"/>
</dbReference>
<keyword evidence="10 14" id="KW-0067">ATP-binding</keyword>
<reference evidence="16" key="1">
    <citation type="submission" date="2017-02" db="EMBL/GenBank/DDBJ databases">
        <title>Delving into the versatile metabolic prowess of the omnipresent phylum Bacteroidetes.</title>
        <authorList>
            <person name="Nobu M.K."/>
            <person name="Mei R."/>
            <person name="Narihiro T."/>
            <person name="Kuroda K."/>
            <person name="Liu W.-T."/>
        </authorList>
    </citation>
    <scope>NUCLEOTIDE SEQUENCE</scope>
    <source>
        <strain evidence="16">ADurb.Bin417</strain>
    </source>
</reference>
<evidence type="ECO:0000256" key="4">
    <source>
        <dbReference type="ARBA" id="ARBA00022490"/>
    </source>
</evidence>
<dbReference type="PRINTS" id="PR00476">
    <property type="entry name" value="PHFRCTKINASE"/>
</dbReference>
<evidence type="ECO:0000256" key="1">
    <source>
        <dbReference type="ARBA" id="ARBA00001946"/>
    </source>
</evidence>
<dbReference type="InterPro" id="IPR035966">
    <property type="entry name" value="PKF_sf"/>
</dbReference>
<dbReference type="UniPathway" id="UPA00109">
    <property type="reaction ID" value="UER00182"/>
</dbReference>